<dbReference type="PANTHER" id="PTHR46558">
    <property type="entry name" value="TRACRIPTIONAL REGULATORY PROTEIN-RELATED-RELATED"/>
    <property type="match status" value="1"/>
</dbReference>
<keyword evidence="1" id="KW-0238">DNA-binding</keyword>
<evidence type="ECO:0000313" key="4">
    <source>
        <dbReference type="EMBL" id="OBU10326.1"/>
    </source>
</evidence>
<accession>A0A1B8HLN2</accession>
<dbReference type="AlphaFoldDB" id="A0A1B8HLN2"/>
<dbReference type="Pfam" id="PF01381">
    <property type="entry name" value="HTH_3"/>
    <property type="match status" value="1"/>
</dbReference>
<organism evidence="4 5">
    <name type="scientific">Morganella psychrotolerans</name>
    <dbReference type="NCBI Taxonomy" id="368603"/>
    <lineage>
        <taxon>Bacteria</taxon>
        <taxon>Pseudomonadati</taxon>
        <taxon>Pseudomonadota</taxon>
        <taxon>Gammaproteobacteria</taxon>
        <taxon>Enterobacterales</taxon>
        <taxon>Morganellaceae</taxon>
        <taxon>Morganella</taxon>
    </lineage>
</organism>
<evidence type="ECO:0000256" key="1">
    <source>
        <dbReference type="ARBA" id="ARBA00023125"/>
    </source>
</evidence>
<dbReference type="RefSeq" id="WP_067421936.1">
    <property type="nucleotide sequence ID" value="NZ_LZEX01000004.1"/>
</dbReference>
<name>A0A1B8HLN2_9GAMM</name>
<dbReference type="InterPro" id="IPR010982">
    <property type="entry name" value="Lambda_DNA-bd_dom_sf"/>
</dbReference>
<comment type="caution">
    <text evidence="4">The sequence shown here is derived from an EMBL/GenBank/DDBJ whole genome shotgun (WGS) entry which is preliminary data.</text>
</comment>
<dbReference type="PANTHER" id="PTHR46558:SF4">
    <property type="entry name" value="DNA-BIDING PHAGE PROTEIN"/>
    <property type="match status" value="1"/>
</dbReference>
<dbReference type="STRING" id="368603.AYY16_09785"/>
<reference evidence="4 5" key="1">
    <citation type="submission" date="2016-06" db="EMBL/GenBank/DDBJ databases">
        <authorList>
            <person name="Kjaerup R.B."/>
            <person name="Dalgaard T.S."/>
            <person name="Juul-Madsen H.R."/>
        </authorList>
    </citation>
    <scope>NUCLEOTIDE SEQUENCE [LARGE SCALE GENOMIC DNA]</scope>
    <source>
        <strain evidence="4 5">GCSL-Mp3</strain>
    </source>
</reference>
<dbReference type="PROSITE" id="PS50943">
    <property type="entry name" value="HTH_CROC1"/>
    <property type="match status" value="1"/>
</dbReference>
<protein>
    <submittedName>
        <fullName evidence="4">MrfJ protein</fullName>
    </submittedName>
</protein>
<feature type="domain" description="HTH cro/C1-type" evidence="3">
    <location>
        <begin position="22"/>
        <end position="72"/>
    </location>
</feature>
<dbReference type="GO" id="GO:0003677">
    <property type="term" value="F:DNA binding"/>
    <property type="evidence" value="ECO:0007669"/>
    <property type="project" value="UniProtKB-KW"/>
</dbReference>
<dbReference type="SUPFAM" id="SSF47413">
    <property type="entry name" value="lambda repressor-like DNA-binding domains"/>
    <property type="match status" value="1"/>
</dbReference>
<dbReference type="SMART" id="SM00530">
    <property type="entry name" value="HTH_XRE"/>
    <property type="match status" value="1"/>
</dbReference>
<sequence>MTTEYIQSSVNESIGYRIFRKRKEQGWSGQQLAQCLGISQQQFSRYERGRSQINVSLLIKAAEILQTPVGWFMADCSDGLSYREAVRAKADMYTAESLPESGLSVPSRYNRRTNEGRQT</sequence>
<dbReference type="Gene3D" id="1.10.260.40">
    <property type="entry name" value="lambda repressor-like DNA-binding domains"/>
    <property type="match status" value="1"/>
</dbReference>
<dbReference type="EMBL" id="LZEX01000004">
    <property type="protein sequence ID" value="OBU10326.1"/>
    <property type="molecule type" value="Genomic_DNA"/>
</dbReference>
<dbReference type="InterPro" id="IPR001387">
    <property type="entry name" value="Cro/C1-type_HTH"/>
</dbReference>
<proteinExistence type="predicted"/>
<evidence type="ECO:0000313" key="5">
    <source>
        <dbReference type="Proteomes" id="UP000092247"/>
    </source>
</evidence>
<evidence type="ECO:0000256" key="2">
    <source>
        <dbReference type="SAM" id="MobiDB-lite"/>
    </source>
</evidence>
<feature type="region of interest" description="Disordered" evidence="2">
    <location>
        <begin position="97"/>
        <end position="119"/>
    </location>
</feature>
<dbReference type="Proteomes" id="UP000092247">
    <property type="component" value="Unassembled WGS sequence"/>
</dbReference>
<evidence type="ECO:0000259" key="3">
    <source>
        <dbReference type="PROSITE" id="PS50943"/>
    </source>
</evidence>
<dbReference type="CDD" id="cd00093">
    <property type="entry name" value="HTH_XRE"/>
    <property type="match status" value="1"/>
</dbReference>
<gene>
    <name evidence="4" type="ORF">AYY17_15935</name>
</gene>